<dbReference type="AlphaFoldDB" id="A0A9P9IJH3"/>
<keyword evidence="2" id="KW-1185">Reference proteome</keyword>
<accession>A0A9P9IJH3</accession>
<name>A0A9P9IJH3_9PLEO</name>
<dbReference type="Proteomes" id="UP000700596">
    <property type="component" value="Unassembled WGS sequence"/>
</dbReference>
<proteinExistence type="predicted"/>
<organism evidence="1 2">
    <name type="scientific">Dendryphion nanum</name>
    <dbReference type="NCBI Taxonomy" id="256645"/>
    <lineage>
        <taxon>Eukaryota</taxon>
        <taxon>Fungi</taxon>
        <taxon>Dikarya</taxon>
        <taxon>Ascomycota</taxon>
        <taxon>Pezizomycotina</taxon>
        <taxon>Dothideomycetes</taxon>
        <taxon>Pleosporomycetidae</taxon>
        <taxon>Pleosporales</taxon>
        <taxon>Torulaceae</taxon>
        <taxon>Dendryphion</taxon>
    </lineage>
</organism>
<evidence type="ECO:0000313" key="1">
    <source>
        <dbReference type="EMBL" id="KAH7122537.1"/>
    </source>
</evidence>
<gene>
    <name evidence="1" type="ORF">B0J11DRAFT_507516</name>
</gene>
<sequence>MHYRYKHHKSTLYYNGNNPHRYPLTPLPPPYPVTPPPFPEQGYVVYPPHPTETPPIPVPMVLPPRPRQPPLFHPPLETIHPRPASATTTSTTGTYAPTSIALQPFTPPPTPGPAAQHQLFHPTRVLIPYSAPFSIAANEVLILGTDVIRARITIHFQDYTNSASSDITARFPSARTEKMRVVVAGKVRVRELVGKVLVGRAEGRDVKVWWRGLEGFWESVRGDGRVAKLGMEGAIGIQREREVRIRVEVGVFRGIGVNGDVWNEGFWNGKGTGRYGNAVERNYNEVK</sequence>
<protein>
    <submittedName>
        <fullName evidence="1">Uncharacterized protein</fullName>
    </submittedName>
</protein>
<evidence type="ECO:0000313" key="2">
    <source>
        <dbReference type="Proteomes" id="UP000700596"/>
    </source>
</evidence>
<comment type="caution">
    <text evidence="1">The sequence shown here is derived from an EMBL/GenBank/DDBJ whole genome shotgun (WGS) entry which is preliminary data.</text>
</comment>
<reference evidence="1" key="1">
    <citation type="journal article" date="2021" name="Nat. Commun.">
        <title>Genetic determinants of endophytism in the Arabidopsis root mycobiome.</title>
        <authorList>
            <person name="Mesny F."/>
            <person name="Miyauchi S."/>
            <person name="Thiergart T."/>
            <person name="Pickel B."/>
            <person name="Atanasova L."/>
            <person name="Karlsson M."/>
            <person name="Huettel B."/>
            <person name="Barry K.W."/>
            <person name="Haridas S."/>
            <person name="Chen C."/>
            <person name="Bauer D."/>
            <person name="Andreopoulos W."/>
            <person name="Pangilinan J."/>
            <person name="LaButti K."/>
            <person name="Riley R."/>
            <person name="Lipzen A."/>
            <person name="Clum A."/>
            <person name="Drula E."/>
            <person name="Henrissat B."/>
            <person name="Kohler A."/>
            <person name="Grigoriev I.V."/>
            <person name="Martin F.M."/>
            <person name="Hacquard S."/>
        </authorList>
    </citation>
    <scope>NUCLEOTIDE SEQUENCE</scope>
    <source>
        <strain evidence="1">MPI-CAGE-CH-0243</strain>
    </source>
</reference>
<dbReference type="EMBL" id="JAGMWT010000009">
    <property type="protein sequence ID" value="KAH7122537.1"/>
    <property type="molecule type" value="Genomic_DNA"/>
</dbReference>